<name>A0A6J8E7D1_MYTCO</name>
<dbReference type="EMBL" id="CACVKT020008665">
    <property type="protein sequence ID" value="CAC5416634.1"/>
    <property type="molecule type" value="Genomic_DNA"/>
</dbReference>
<dbReference type="SUPFAM" id="SSF48726">
    <property type="entry name" value="Immunoglobulin"/>
    <property type="match status" value="1"/>
</dbReference>
<reference evidence="3 4" key="1">
    <citation type="submission" date="2020-06" db="EMBL/GenBank/DDBJ databases">
        <authorList>
            <person name="Li R."/>
            <person name="Bekaert M."/>
        </authorList>
    </citation>
    <scope>NUCLEOTIDE SEQUENCE [LARGE SCALE GENOMIC DNA]</scope>
    <source>
        <strain evidence="4">wild</strain>
    </source>
</reference>
<dbReference type="PRINTS" id="PR00014">
    <property type="entry name" value="FNTYPEIII"/>
</dbReference>
<dbReference type="InterPro" id="IPR003961">
    <property type="entry name" value="FN3_dom"/>
</dbReference>
<dbReference type="Pfam" id="PF00041">
    <property type="entry name" value="fn3"/>
    <property type="match status" value="1"/>
</dbReference>
<evidence type="ECO:0000256" key="1">
    <source>
        <dbReference type="ARBA" id="ARBA00023319"/>
    </source>
</evidence>
<dbReference type="Proteomes" id="UP000507470">
    <property type="component" value="Unassembled WGS sequence"/>
</dbReference>
<dbReference type="SMART" id="SM00060">
    <property type="entry name" value="FN3"/>
    <property type="match status" value="2"/>
</dbReference>
<protein>
    <recommendedName>
        <fullName evidence="2">Fibronectin type-III domain-containing protein</fullName>
    </recommendedName>
</protein>
<dbReference type="InterPro" id="IPR036116">
    <property type="entry name" value="FN3_sf"/>
</dbReference>
<evidence type="ECO:0000259" key="2">
    <source>
        <dbReference type="PROSITE" id="PS50853"/>
    </source>
</evidence>
<keyword evidence="4" id="KW-1185">Reference proteome</keyword>
<dbReference type="PANTHER" id="PTHR14340">
    <property type="entry name" value="MICROFIBRIL-ASSOCIATED GLYCOPROTEIN 3"/>
    <property type="match status" value="1"/>
</dbReference>
<dbReference type="InterPro" id="IPR013783">
    <property type="entry name" value="Ig-like_fold"/>
</dbReference>
<gene>
    <name evidence="3" type="ORF">MCOR_49230</name>
</gene>
<dbReference type="CDD" id="cd00063">
    <property type="entry name" value="FN3"/>
    <property type="match status" value="1"/>
</dbReference>
<dbReference type="OrthoDB" id="10061537at2759"/>
<keyword evidence="1" id="KW-0393">Immunoglobulin domain</keyword>
<dbReference type="FunFam" id="2.60.40.10:FF:000127">
    <property type="entry name" value="titin isoform X1"/>
    <property type="match status" value="1"/>
</dbReference>
<evidence type="ECO:0000313" key="4">
    <source>
        <dbReference type="Proteomes" id="UP000507470"/>
    </source>
</evidence>
<dbReference type="AlphaFoldDB" id="A0A6J8E7D1"/>
<dbReference type="InterPro" id="IPR013098">
    <property type="entry name" value="Ig_I-set"/>
</dbReference>
<proteinExistence type="predicted"/>
<feature type="domain" description="Fibronectin type-III" evidence="2">
    <location>
        <begin position="187"/>
        <end position="282"/>
    </location>
</feature>
<accession>A0A6J8E7D1</accession>
<dbReference type="Pfam" id="PF07679">
    <property type="entry name" value="I-set"/>
    <property type="match status" value="1"/>
</dbReference>
<sequence length="366" mass="41208">MASQCQKSHAPAKFEKDFHDQQVELEEQFKIKIPFSGPFEVKVRKNGREVVENGRITFDDYVSLTINDANIDDAGQYKVEVSNAGGAAELGFGLKVVGAPEKPTGPLGVSDITKSTCRLQWKPPKTDGGSKITRYVVERQEVGIPYWVTVSSRCKDCNQDLNEFGQSDPLTAETPIIAKMPFDKPDAPRVPEIIEVGSDFVSLTWEKPKHDGGGRIKGYWIDKREHGTDNWSRVNLQPCITNIINIPKLIEDKRYEFRVFAENEAGMSKPSMNSQSVKIKDPKAAVIPEFSSGLKKCHAQQGKSAKFDLTFNGSREPEKFIVVLNLKFTMKVTNKFLLFMMFSVRIKIRNPAEHQTMVAEEHPRQT</sequence>
<dbReference type="PANTHER" id="PTHR14340:SF13">
    <property type="entry name" value="TITIN"/>
    <property type="match status" value="1"/>
</dbReference>
<dbReference type="SUPFAM" id="SSF49265">
    <property type="entry name" value="Fibronectin type III"/>
    <property type="match status" value="1"/>
</dbReference>
<evidence type="ECO:0000313" key="3">
    <source>
        <dbReference type="EMBL" id="CAC5416634.1"/>
    </source>
</evidence>
<dbReference type="InterPro" id="IPR036179">
    <property type="entry name" value="Ig-like_dom_sf"/>
</dbReference>
<dbReference type="Gene3D" id="2.60.40.10">
    <property type="entry name" value="Immunoglobulins"/>
    <property type="match status" value="3"/>
</dbReference>
<organism evidence="3 4">
    <name type="scientific">Mytilus coruscus</name>
    <name type="common">Sea mussel</name>
    <dbReference type="NCBI Taxonomy" id="42192"/>
    <lineage>
        <taxon>Eukaryota</taxon>
        <taxon>Metazoa</taxon>
        <taxon>Spiralia</taxon>
        <taxon>Lophotrochozoa</taxon>
        <taxon>Mollusca</taxon>
        <taxon>Bivalvia</taxon>
        <taxon>Autobranchia</taxon>
        <taxon>Pteriomorphia</taxon>
        <taxon>Mytilida</taxon>
        <taxon>Mytiloidea</taxon>
        <taxon>Mytilidae</taxon>
        <taxon>Mytilinae</taxon>
        <taxon>Mytilus</taxon>
    </lineage>
</organism>
<dbReference type="PROSITE" id="PS50853">
    <property type="entry name" value="FN3"/>
    <property type="match status" value="1"/>
</dbReference>